<name>A0A8J2J373_FUSEQ</name>
<dbReference type="CDD" id="cd12365">
    <property type="entry name" value="RRM_RNPS1"/>
    <property type="match status" value="1"/>
</dbReference>
<keyword evidence="3 6" id="KW-0694">RNA-binding</keyword>
<feature type="region of interest" description="Disordered" evidence="7">
    <location>
        <begin position="270"/>
        <end position="407"/>
    </location>
</feature>
<dbReference type="PROSITE" id="PS50102">
    <property type="entry name" value="RRM"/>
    <property type="match status" value="1"/>
</dbReference>
<feature type="domain" description="RRM" evidence="9">
    <location>
        <begin position="188"/>
        <end position="266"/>
    </location>
</feature>
<proteinExistence type="predicted"/>
<dbReference type="AlphaFoldDB" id="A0A8J2J373"/>
<keyword evidence="8" id="KW-0812">Transmembrane</keyword>
<evidence type="ECO:0000256" key="2">
    <source>
        <dbReference type="ARBA" id="ARBA00022664"/>
    </source>
</evidence>
<keyword evidence="2" id="KW-0507">mRNA processing</keyword>
<dbReference type="InterPro" id="IPR034201">
    <property type="entry name" value="RNPS1_RRM"/>
</dbReference>
<feature type="transmembrane region" description="Helical" evidence="8">
    <location>
        <begin position="55"/>
        <end position="77"/>
    </location>
</feature>
<evidence type="ECO:0000256" key="5">
    <source>
        <dbReference type="ARBA" id="ARBA00023242"/>
    </source>
</evidence>
<feature type="compositionally biased region" description="Basic residues" evidence="7">
    <location>
        <begin position="364"/>
        <end position="377"/>
    </location>
</feature>
<comment type="subcellular location">
    <subcellularLocation>
        <location evidence="1">Nucleus</location>
    </subcellularLocation>
</comment>
<evidence type="ECO:0000256" key="3">
    <source>
        <dbReference type="ARBA" id="ARBA00022884"/>
    </source>
</evidence>
<dbReference type="PANTHER" id="PTHR15481:SF0">
    <property type="entry name" value="LD23870P-RELATED"/>
    <property type="match status" value="1"/>
</dbReference>
<dbReference type="GO" id="GO:0000398">
    <property type="term" value="P:mRNA splicing, via spliceosome"/>
    <property type="evidence" value="ECO:0007669"/>
    <property type="project" value="TreeGrafter"/>
</dbReference>
<keyword evidence="4" id="KW-0508">mRNA splicing</keyword>
<feature type="compositionally biased region" description="Basic and acidic residues" evidence="7">
    <location>
        <begin position="378"/>
        <end position="398"/>
    </location>
</feature>
<evidence type="ECO:0000313" key="11">
    <source>
        <dbReference type="Proteomes" id="UP000693738"/>
    </source>
</evidence>
<feature type="compositionally biased region" description="Gly residues" evidence="7">
    <location>
        <begin position="291"/>
        <end position="311"/>
    </location>
</feature>
<dbReference type="GO" id="GO:0003723">
    <property type="term" value="F:RNA binding"/>
    <property type="evidence" value="ECO:0007669"/>
    <property type="project" value="UniProtKB-UniRule"/>
</dbReference>
<dbReference type="SMART" id="SM00360">
    <property type="entry name" value="RRM"/>
    <property type="match status" value="1"/>
</dbReference>
<keyword evidence="8" id="KW-0472">Membrane</keyword>
<keyword evidence="8" id="KW-1133">Transmembrane helix</keyword>
<protein>
    <recommendedName>
        <fullName evidence="9">RRM domain-containing protein</fullName>
    </recommendedName>
</protein>
<dbReference type="Pfam" id="PF00076">
    <property type="entry name" value="RRM_1"/>
    <property type="match status" value="1"/>
</dbReference>
<dbReference type="InterPro" id="IPR000504">
    <property type="entry name" value="RRM_dom"/>
</dbReference>
<organism evidence="10 11">
    <name type="scientific">Fusarium equiseti</name>
    <name type="common">Fusarium scirpi</name>
    <dbReference type="NCBI Taxonomy" id="61235"/>
    <lineage>
        <taxon>Eukaryota</taxon>
        <taxon>Fungi</taxon>
        <taxon>Dikarya</taxon>
        <taxon>Ascomycota</taxon>
        <taxon>Pezizomycotina</taxon>
        <taxon>Sordariomycetes</taxon>
        <taxon>Hypocreomycetidae</taxon>
        <taxon>Hypocreales</taxon>
        <taxon>Nectriaceae</taxon>
        <taxon>Fusarium</taxon>
        <taxon>Fusarium incarnatum-equiseti species complex</taxon>
    </lineage>
</organism>
<evidence type="ECO:0000256" key="7">
    <source>
        <dbReference type="SAM" id="MobiDB-lite"/>
    </source>
</evidence>
<dbReference type="GO" id="GO:0005654">
    <property type="term" value="C:nucleoplasm"/>
    <property type="evidence" value="ECO:0007669"/>
    <property type="project" value="TreeGrafter"/>
</dbReference>
<dbReference type="GO" id="GO:0005737">
    <property type="term" value="C:cytoplasm"/>
    <property type="evidence" value="ECO:0007669"/>
    <property type="project" value="TreeGrafter"/>
</dbReference>
<evidence type="ECO:0000256" key="1">
    <source>
        <dbReference type="ARBA" id="ARBA00004123"/>
    </source>
</evidence>
<evidence type="ECO:0000256" key="4">
    <source>
        <dbReference type="ARBA" id="ARBA00023187"/>
    </source>
</evidence>
<reference evidence="10" key="1">
    <citation type="submission" date="2021-05" db="EMBL/GenBank/DDBJ databases">
        <authorList>
            <person name="Khan N."/>
        </authorList>
    </citation>
    <scope>NUCLEOTIDE SEQUENCE</scope>
</reference>
<evidence type="ECO:0000313" key="10">
    <source>
        <dbReference type="EMBL" id="CAG7560743.1"/>
    </source>
</evidence>
<keyword evidence="5" id="KW-0539">Nucleus</keyword>
<dbReference type="EMBL" id="CAJSTJ010000137">
    <property type="protein sequence ID" value="CAG7560743.1"/>
    <property type="molecule type" value="Genomic_DNA"/>
</dbReference>
<feature type="compositionally biased region" description="Low complexity" evidence="7">
    <location>
        <begin position="319"/>
        <end position="346"/>
    </location>
</feature>
<evidence type="ECO:0000259" key="9">
    <source>
        <dbReference type="PROSITE" id="PS50102"/>
    </source>
</evidence>
<sequence length="407" mass="44183">MAVSNSPLYTKVTNLGPKVVPLLLVVQLAAANPVISSQPETQSPSSRPMSSVDIGLMVGAVVLFFVIITSIFVVRGLDERRRAKRLLQTVEDGDAESQYEHRANEETNVTELRLIGSTSMRYTHLWERRARARLLRALRFPVHSAATRTIHVHPPVLYRLSVGTVAIGAEAEAIVDPEAQAAAAAAAEVIVVERLSKNINEQHLYEIFGQFGRVKDLDLPMNRTFGTNRGTAYILYDYEDDAEAAIAHMHEAQVDGSAINVSIVLPRRKLSPAPPTARRGANIDPRVPFSGGRGGPSGAGMGANNGMSGGGGRRRKSPGSRYGPRSDVYRPGSRSPSRSSVGPPSRSGGGRYRSRSNNSYSSKSRSRSPGPRRKTAGRHGDNDARRRGSIDSYGERSRSRSRGRGPR</sequence>
<dbReference type="Proteomes" id="UP000693738">
    <property type="component" value="Unassembled WGS sequence"/>
</dbReference>
<gene>
    <name evidence="10" type="ORF">FEQUK3_LOCUS6460</name>
</gene>
<accession>A0A8J2J373</accession>
<dbReference type="PANTHER" id="PTHR15481">
    <property type="entry name" value="RIBONUCLEIC ACID BINDING PROTEIN S1"/>
    <property type="match status" value="1"/>
</dbReference>
<evidence type="ECO:0000256" key="6">
    <source>
        <dbReference type="PROSITE-ProRule" id="PRU00176"/>
    </source>
</evidence>
<comment type="caution">
    <text evidence="10">The sequence shown here is derived from an EMBL/GenBank/DDBJ whole genome shotgun (WGS) entry which is preliminary data.</text>
</comment>
<dbReference type="GO" id="GO:0061574">
    <property type="term" value="C:ASAP complex"/>
    <property type="evidence" value="ECO:0007669"/>
    <property type="project" value="TreeGrafter"/>
</dbReference>
<evidence type="ECO:0000256" key="8">
    <source>
        <dbReference type="SAM" id="Phobius"/>
    </source>
</evidence>